<evidence type="ECO:0000313" key="2">
    <source>
        <dbReference type="EMBL" id="CCI39905.1"/>
    </source>
</evidence>
<dbReference type="Proteomes" id="UP000053237">
    <property type="component" value="Unassembled WGS sequence"/>
</dbReference>
<keyword evidence="3" id="KW-1185">Reference proteome</keyword>
<comment type="caution">
    <text evidence="2">The sequence shown here is derived from an EMBL/GenBank/DDBJ whole genome shotgun (WGS) entry which is preliminary data.</text>
</comment>
<reference evidence="2 3" key="1">
    <citation type="submission" date="2012-05" db="EMBL/GenBank/DDBJ databases">
        <title>Recombination and specialization in a pathogen metapopulation.</title>
        <authorList>
            <person name="Gardiner A."/>
            <person name="Kemen E."/>
            <person name="Schultz-Larsen T."/>
            <person name="MacLean D."/>
            <person name="Van Oosterhout C."/>
            <person name="Jones J.D.G."/>
        </authorList>
    </citation>
    <scope>NUCLEOTIDE SEQUENCE [LARGE SCALE GENOMIC DNA]</scope>
    <source>
        <strain evidence="2 3">Ac Nc2</strain>
    </source>
</reference>
<organism evidence="2 3">
    <name type="scientific">Albugo candida</name>
    <dbReference type="NCBI Taxonomy" id="65357"/>
    <lineage>
        <taxon>Eukaryota</taxon>
        <taxon>Sar</taxon>
        <taxon>Stramenopiles</taxon>
        <taxon>Oomycota</taxon>
        <taxon>Peronosporomycetes</taxon>
        <taxon>Albuginales</taxon>
        <taxon>Albuginaceae</taxon>
        <taxon>Albugo</taxon>
    </lineage>
</organism>
<dbReference type="InParanoid" id="A0A024G0T8"/>
<proteinExistence type="predicted"/>
<keyword evidence="1" id="KW-0732">Signal</keyword>
<evidence type="ECO:0000256" key="1">
    <source>
        <dbReference type="SAM" id="SignalP"/>
    </source>
</evidence>
<dbReference type="EMBL" id="CAIX01000004">
    <property type="protein sequence ID" value="CCI39905.1"/>
    <property type="molecule type" value="Genomic_DNA"/>
</dbReference>
<protein>
    <submittedName>
        <fullName evidence="2">Uncharacterized protein</fullName>
    </submittedName>
</protein>
<dbReference type="AlphaFoldDB" id="A0A024G0T8"/>
<feature type="chain" id="PRO_5001529175" evidence="1">
    <location>
        <begin position="20"/>
        <end position="56"/>
    </location>
</feature>
<feature type="signal peptide" evidence="1">
    <location>
        <begin position="1"/>
        <end position="19"/>
    </location>
</feature>
<accession>A0A024G0T8</accession>
<sequence>MWYSSIRILLSVLCLRAICYRMLSNTSLQAARKQHLHNLSRRILEGQRIGQLCTIG</sequence>
<evidence type="ECO:0000313" key="3">
    <source>
        <dbReference type="Proteomes" id="UP000053237"/>
    </source>
</evidence>
<name>A0A024G0T8_9STRA</name>
<gene>
    <name evidence="2" type="ORF">BN9_006890</name>
</gene>